<keyword evidence="2" id="KW-1185">Reference proteome</keyword>
<dbReference type="EMBL" id="QBIY01012611">
    <property type="protein sequence ID" value="RXN21699.1"/>
    <property type="molecule type" value="Genomic_DNA"/>
</dbReference>
<evidence type="ECO:0000313" key="2">
    <source>
        <dbReference type="Proteomes" id="UP000290572"/>
    </source>
</evidence>
<protein>
    <submittedName>
        <fullName evidence="1">Uncharacterized protein</fullName>
    </submittedName>
</protein>
<name>A0A498MK58_LABRO</name>
<comment type="caution">
    <text evidence="1">The sequence shown here is derived from an EMBL/GenBank/DDBJ whole genome shotgun (WGS) entry which is preliminary data.</text>
</comment>
<evidence type="ECO:0000313" key="1">
    <source>
        <dbReference type="EMBL" id="RXN21699.1"/>
    </source>
</evidence>
<dbReference type="Proteomes" id="UP000290572">
    <property type="component" value="Unassembled WGS sequence"/>
</dbReference>
<dbReference type="AlphaFoldDB" id="A0A498MK58"/>
<organism evidence="1 2">
    <name type="scientific">Labeo rohita</name>
    <name type="common">Indian major carp</name>
    <name type="synonym">Cyprinus rohita</name>
    <dbReference type="NCBI Taxonomy" id="84645"/>
    <lineage>
        <taxon>Eukaryota</taxon>
        <taxon>Metazoa</taxon>
        <taxon>Chordata</taxon>
        <taxon>Craniata</taxon>
        <taxon>Vertebrata</taxon>
        <taxon>Euteleostomi</taxon>
        <taxon>Actinopterygii</taxon>
        <taxon>Neopterygii</taxon>
        <taxon>Teleostei</taxon>
        <taxon>Ostariophysi</taxon>
        <taxon>Cypriniformes</taxon>
        <taxon>Cyprinidae</taxon>
        <taxon>Labeoninae</taxon>
        <taxon>Labeonini</taxon>
        <taxon>Labeo</taxon>
    </lineage>
</organism>
<sequence>MLHYGFTAELMHSSRIVCRLLGDVEWKRLLKKCAVRENYSQRFLSAVMSLTFLSGTESRAFCDPLSVLVLSLHFCERQLYVYRGREGDAIIAR</sequence>
<reference evidence="1 2" key="1">
    <citation type="submission" date="2018-03" db="EMBL/GenBank/DDBJ databases">
        <title>Draft genome sequence of Rohu Carp (Labeo rohita).</title>
        <authorList>
            <person name="Das P."/>
            <person name="Kushwaha B."/>
            <person name="Joshi C.G."/>
            <person name="Kumar D."/>
            <person name="Nagpure N.S."/>
            <person name="Sahoo L."/>
            <person name="Das S.P."/>
            <person name="Bit A."/>
            <person name="Patnaik S."/>
            <person name="Meher P.K."/>
            <person name="Jayasankar P."/>
            <person name="Koringa P.G."/>
            <person name="Patel N.V."/>
            <person name="Hinsu A.T."/>
            <person name="Kumar R."/>
            <person name="Pandey M."/>
            <person name="Agarwal S."/>
            <person name="Srivastava S."/>
            <person name="Singh M."/>
            <person name="Iquebal M.A."/>
            <person name="Jaiswal S."/>
            <person name="Angadi U.B."/>
            <person name="Kumar N."/>
            <person name="Raza M."/>
            <person name="Shah T.M."/>
            <person name="Rai A."/>
            <person name="Jena J.K."/>
        </authorList>
    </citation>
    <scope>NUCLEOTIDE SEQUENCE [LARGE SCALE GENOMIC DNA]</scope>
    <source>
        <strain evidence="1">DASCIFA01</strain>
        <tissue evidence="1">Testis</tissue>
    </source>
</reference>
<proteinExistence type="predicted"/>
<accession>A0A498MK58</accession>
<gene>
    <name evidence="1" type="ORF">ROHU_023987</name>
</gene>